<organism evidence="1 2">
    <name type="scientific">Dermacentor silvarum</name>
    <name type="common">Tick</name>
    <dbReference type="NCBI Taxonomy" id="543639"/>
    <lineage>
        <taxon>Eukaryota</taxon>
        <taxon>Metazoa</taxon>
        <taxon>Ecdysozoa</taxon>
        <taxon>Arthropoda</taxon>
        <taxon>Chelicerata</taxon>
        <taxon>Arachnida</taxon>
        <taxon>Acari</taxon>
        <taxon>Parasitiformes</taxon>
        <taxon>Ixodida</taxon>
        <taxon>Ixodoidea</taxon>
        <taxon>Ixodidae</taxon>
        <taxon>Rhipicephalinae</taxon>
        <taxon>Dermacentor</taxon>
    </lineage>
</organism>
<comment type="caution">
    <text evidence="1">The sequence shown here is derived from an EMBL/GenBank/DDBJ whole genome shotgun (WGS) entry which is preliminary data.</text>
</comment>
<reference evidence="1" key="1">
    <citation type="submission" date="2020-05" db="EMBL/GenBank/DDBJ databases">
        <title>Large-scale comparative analyses of tick genomes elucidate their genetic diversity and vector capacities.</title>
        <authorList>
            <person name="Jia N."/>
            <person name="Wang J."/>
            <person name="Shi W."/>
            <person name="Du L."/>
            <person name="Sun Y."/>
            <person name="Zhan W."/>
            <person name="Jiang J."/>
            <person name="Wang Q."/>
            <person name="Zhang B."/>
            <person name="Ji P."/>
            <person name="Sakyi L.B."/>
            <person name="Cui X."/>
            <person name="Yuan T."/>
            <person name="Jiang B."/>
            <person name="Yang W."/>
            <person name="Lam T.T.-Y."/>
            <person name="Chang Q."/>
            <person name="Ding S."/>
            <person name="Wang X."/>
            <person name="Zhu J."/>
            <person name="Ruan X."/>
            <person name="Zhao L."/>
            <person name="Wei J."/>
            <person name="Que T."/>
            <person name="Du C."/>
            <person name="Cheng J."/>
            <person name="Dai P."/>
            <person name="Han X."/>
            <person name="Huang E."/>
            <person name="Gao Y."/>
            <person name="Liu J."/>
            <person name="Shao H."/>
            <person name="Ye R."/>
            <person name="Li L."/>
            <person name="Wei W."/>
            <person name="Wang X."/>
            <person name="Wang C."/>
            <person name="Yang T."/>
            <person name="Huo Q."/>
            <person name="Li W."/>
            <person name="Guo W."/>
            <person name="Chen H."/>
            <person name="Zhou L."/>
            <person name="Ni X."/>
            <person name="Tian J."/>
            <person name="Zhou Y."/>
            <person name="Sheng Y."/>
            <person name="Liu T."/>
            <person name="Pan Y."/>
            <person name="Xia L."/>
            <person name="Li J."/>
            <person name="Zhao F."/>
            <person name="Cao W."/>
        </authorList>
    </citation>
    <scope>NUCLEOTIDE SEQUENCE</scope>
    <source>
        <strain evidence="1">Dsil-2018</strain>
    </source>
</reference>
<gene>
    <name evidence="1" type="ORF">HPB49_009453</name>
</gene>
<proteinExistence type="predicted"/>
<dbReference type="Proteomes" id="UP000821865">
    <property type="component" value="Chromosome 8"/>
</dbReference>
<name>A0ACB8C8I3_DERSI</name>
<accession>A0ACB8C8I3</accession>
<keyword evidence="2" id="KW-1185">Reference proteome</keyword>
<dbReference type="EMBL" id="CM023477">
    <property type="protein sequence ID" value="KAH7937243.1"/>
    <property type="molecule type" value="Genomic_DNA"/>
</dbReference>
<protein>
    <submittedName>
        <fullName evidence="1">Uncharacterized protein</fullName>
    </submittedName>
</protein>
<evidence type="ECO:0000313" key="2">
    <source>
        <dbReference type="Proteomes" id="UP000821865"/>
    </source>
</evidence>
<evidence type="ECO:0000313" key="1">
    <source>
        <dbReference type="EMBL" id="KAH7937243.1"/>
    </source>
</evidence>
<sequence>MDALRGICVCDRLFTYVSAFLGSRSFRVHIGGSTSSPHSISIGVPQGSVLSPFLFNLALARLSDFIPCTLPFDVRLAIYADDLALLAVGPTSSGKQVHQSVQGAINAVDSYLTGIGLNHSPSKTEALVVHPQLHGRYHIPRLSLRGVLFPWSARVCYLGDLLDHRLS</sequence>